<reference evidence="1 2" key="1">
    <citation type="submission" date="2017-08" db="EMBL/GenBank/DDBJ databases">
        <title>Infants hospitalized years apart are colonized by the same room-sourced microbial strains.</title>
        <authorList>
            <person name="Brooks B."/>
            <person name="Olm M.R."/>
            <person name="Firek B.A."/>
            <person name="Baker R."/>
            <person name="Thomas B.C."/>
            <person name="Morowitz M.J."/>
            <person name="Banfield J.F."/>
        </authorList>
    </citation>
    <scope>NUCLEOTIDE SEQUENCE [LARGE SCALE GENOMIC DNA]</scope>
    <source>
        <strain evidence="1">S2_003_000_R2_14</strain>
    </source>
</reference>
<evidence type="ECO:0000313" key="1">
    <source>
        <dbReference type="EMBL" id="PZR11428.1"/>
    </source>
</evidence>
<evidence type="ECO:0000313" key="2">
    <source>
        <dbReference type="Proteomes" id="UP000249061"/>
    </source>
</evidence>
<sequence length="166" mass="18760">MRTIKGSASKFLTEEGTSIAFDRPAADIEAAVTQLMNDRGFQELKRTEVTPNNKVVFFRGTRERINRGGRRDQPNSNFVTQDIGSWFAVRFVTEGNRTTVLFWGKPTVHGIESCGDGDRDLRDVGYTCTDVEKRSDWAGHQLMQGREETQVISTVIAQLGERFQLQ</sequence>
<protein>
    <submittedName>
        <fullName evidence="1">Uncharacterized protein</fullName>
    </submittedName>
</protein>
<gene>
    <name evidence="1" type="ORF">DI536_17530</name>
</gene>
<dbReference type="EMBL" id="QFQP01000014">
    <property type="protein sequence ID" value="PZR11428.1"/>
    <property type="molecule type" value="Genomic_DNA"/>
</dbReference>
<dbReference type="Proteomes" id="UP000249061">
    <property type="component" value="Unassembled WGS sequence"/>
</dbReference>
<proteinExistence type="predicted"/>
<comment type="caution">
    <text evidence="1">The sequence shown here is derived from an EMBL/GenBank/DDBJ whole genome shotgun (WGS) entry which is preliminary data.</text>
</comment>
<organism evidence="1 2">
    <name type="scientific">Archangium gephyra</name>
    <dbReference type="NCBI Taxonomy" id="48"/>
    <lineage>
        <taxon>Bacteria</taxon>
        <taxon>Pseudomonadati</taxon>
        <taxon>Myxococcota</taxon>
        <taxon>Myxococcia</taxon>
        <taxon>Myxococcales</taxon>
        <taxon>Cystobacterineae</taxon>
        <taxon>Archangiaceae</taxon>
        <taxon>Archangium</taxon>
    </lineage>
</organism>
<accession>A0A2W5UQS4</accession>
<name>A0A2W5UQS4_9BACT</name>
<dbReference type="AlphaFoldDB" id="A0A2W5UQS4"/>